<evidence type="ECO:0000259" key="2">
    <source>
        <dbReference type="PROSITE" id="PS50878"/>
    </source>
</evidence>
<dbReference type="SUPFAM" id="SSF56672">
    <property type="entry name" value="DNA/RNA polymerases"/>
    <property type="match status" value="1"/>
</dbReference>
<name>A0ABZ0IUR0_9BACT</name>
<dbReference type="InterPro" id="IPR043502">
    <property type="entry name" value="DNA/RNA_pol_sf"/>
</dbReference>
<dbReference type="Pfam" id="PF00078">
    <property type="entry name" value="RVT_1"/>
    <property type="match status" value="1"/>
</dbReference>
<feature type="domain" description="Reverse transcriptase" evidence="2">
    <location>
        <begin position="51"/>
        <end position="294"/>
    </location>
</feature>
<evidence type="ECO:0000313" key="4">
    <source>
        <dbReference type="Proteomes" id="UP001302349"/>
    </source>
</evidence>
<evidence type="ECO:0000313" key="3">
    <source>
        <dbReference type="EMBL" id="WOK07431.1"/>
    </source>
</evidence>
<gene>
    <name evidence="3" type="ORF">RT717_02190</name>
</gene>
<accession>A0ABZ0IUR0</accession>
<dbReference type="PROSITE" id="PS50878">
    <property type="entry name" value="RT_POL"/>
    <property type="match status" value="1"/>
</dbReference>
<comment type="similarity">
    <text evidence="1">Belongs to the bacterial reverse transcriptase family.</text>
</comment>
<dbReference type="PANTHER" id="PTHR34047">
    <property type="entry name" value="NUCLEAR INTRON MATURASE 1, MITOCHONDRIAL-RELATED"/>
    <property type="match status" value="1"/>
</dbReference>
<dbReference type="EMBL" id="CP136051">
    <property type="protein sequence ID" value="WOK07431.1"/>
    <property type="molecule type" value="Genomic_DNA"/>
</dbReference>
<protein>
    <submittedName>
        <fullName evidence="3">Reverse transcriptase domain-containing protein</fullName>
    </submittedName>
</protein>
<proteinExistence type="inferred from homology"/>
<dbReference type="InterPro" id="IPR000477">
    <property type="entry name" value="RT_dom"/>
</dbReference>
<dbReference type="InterPro" id="IPR051083">
    <property type="entry name" value="GrpII_Intron_Splice-Mob/Def"/>
</dbReference>
<keyword evidence="3" id="KW-0548">Nucleotidyltransferase</keyword>
<dbReference type="RefSeq" id="WP_317490109.1">
    <property type="nucleotide sequence ID" value="NZ_CP136051.1"/>
</dbReference>
<dbReference type="GO" id="GO:0003964">
    <property type="term" value="F:RNA-directed DNA polymerase activity"/>
    <property type="evidence" value="ECO:0007669"/>
    <property type="project" value="UniProtKB-KW"/>
</dbReference>
<keyword evidence="3" id="KW-0695">RNA-directed DNA polymerase</keyword>
<keyword evidence="3" id="KW-0808">Transferase</keyword>
<dbReference type="CDD" id="cd01651">
    <property type="entry name" value="RT_G2_intron"/>
    <property type="match status" value="1"/>
</dbReference>
<keyword evidence="4" id="KW-1185">Reference proteome</keyword>
<sequence>MKQTLLDQIASKHNLLNAWGKLNKLNKSSHGLSGETIRTFSDNIEDKISSISKKLLSGKYYFSKTRAVAIPKSNGKVRPLQVPEVSDRLVIKSIAIELENIFTPLLKTSSGISFAYQKNTGIRDAIERIKEIHNAGNNYVLEADIIDFYGSVNKDSLLKLQILPQLPDDSINDLIMSSLSQEVGGLELIKKEDRKYFENLNSGIPQGNALSPLFSNIYLSPFDLEMSAKGYALVRYADDFVVLCDNQDKCQQSYIDCQVILKKLNLEIHPIDDKTKTKIINLSGEYFTFLSITYDGKQFYPSRENVDRLKSKIRDICNGKIQYTVLSLLEKIYNVFDGWVSAYFYTSIDRYKKEIDYYLSRQLYLALRKFNWRFTKTAIGKVPRNFRNKGESGDCLSTAQRKNSGIPLLMELVRSKRGE</sequence>
<dbReference type="PANTHER" id="PTHR34047:SF8">
    <property type="entry name" value="PROTEIN YKFC"/>
    <property type="match status" value="1"/>
</dbReference>
<dbReference type="Proteomes" id="UP001302349">
    <property type="component" value="Chromosome"/>
</dbReference>
<evidence type="ECO:0000256" key="1">
    <source>
        <dbReference type="ARBA" id="ARBA00034120"/>
    </source>
</evidence>
<reference evidence="3 4" key="1">
    <citation type="journal article" date="2023" name="Microbiol. Resour. Announc.">
        <title>Complete Genome Sequence of Imperialibacter roseus strain P4T.</title>
        <authorList>
            <person name="Tizabi D.R."/>
            <person name="Bachvaroff T."/>
            <person name="Hill R.T."/>
        </authorList>
    </citation>
    <scope>NUCLEOTIDE SEQUENCE [LARGE SCALE GENOMIC DNA]</scope>
    <source>
        <strain evidence="3 4">P4T</strain>
    </source>
</reference>
<organism evidence="3 4">
    <name type="scientific">Imperialibacter roseus</name>
    <dbReference type="NCBI Taxonomy" id="1324217"/>
    <lineage>
        <taxon>Bacteria</taxon>
        <taxon>Pseudomonadati</taxon>
        <taxon>Bacteroidota</taxon>
        <taxon>Cytophagia</taxon>
        <taxon>Cytophagales</taxon>
        <taxon>Flammeovirgaceae</taxon>
        <taxon>Imperialibacter</taxon>
    </lineage>
</organism>